<dbReference type="Proteomes" id="UP000095039">
    <property type="component" value="Unassembled WGS sequence"/>
</dbReference>
<organism evidence="5 6">
    <name type="scientific">Enterovibrio norvegicus FF-454</name>
    <dbReference type="NCBI Taxonomy" id="1185651"/>
    <lineage>
        <taxon>Bacteria</taxon>
        <taxon>Pseudomonadati</taxon>
        <taxon>Pseudomonadota</taxon>
        <taxon>Gammaproteobacteria</taxon>
        <taxon>Vibrionales</taxon>
        <taxon>Vibrionaceae</taxon>
        <taxon>Enterovibrio</taxon>
    </lineage>
</organism>
<dbReference type="GO" id="GO:0003700">
    <property type="term" value="F:DNA-binding transcription factor activity"/>
    <property type="evidence" value="ECO:0007669"/>
    <property type="project" value="InterPro"/>
</dbReference>
<dbReference type="PANTHER" id="PTHR47894:SF1">
    <property type="entry name" value="HTH-TYPE TRANSCRIPTIONAL REGULATOR VQSM"/>
    <property type="match status" value="1"/>
</dbReference>
<keyword evidence="1" id="KW-0805">Transcription regulation</keyword>
<sequence length="329" mass="37905">MPNQTPKTPSLASSQNLLPFIEYFNKNRIEWKVIASQYDIPERIADEECWLPAVNVMRFLQKLVVSQKEHIGIEVGRLISLSQLSPALSDALDACDSIDDGVHVLMAWMPLLSNHVVVWPEKFGDQWMLCHRSAYRPTSPGFDQTEWFRTLVLGAFCRRFVDENWLPNHVWMSINPPPKDQLPASFLQLDIRYQQPIAAIELPVSEGFHAVEDRELSEHWMESMTKLASTYACLPNFHVDWLAKMVGMSTRTLLRRLSDNGITMRELRDTAREQTAKKLLKDQSLSMLDIAWHCGYTDLANFNRAFKKWTGFTAPQYRQQQMLMSASTA</sequence>
<protein>
    <recommendedName>
        <fullName evidence="4">HTH araC/xylS-type domain-containing protein</fullName>
    </recommendedName>
</protein>
<evidence type="ECO:0000256" key="1">
    <source>
        <dbReference type="ARBA" id="ARBA00023015"/>
    </source>
</evidence>
<dbReference type="Gene3D" id="1.10.10.60">
    <property type="entry name" value="Homeodomain-like"/>
    <property type="match status" value="1"/>
</dbReference>
<dbReference type="SUPFAM" id="SSF46689">
    <property type="entry name" value="Homeodomain-like"/>
    <property type="match status" value="1"/>
</dbReference>
<dbReference type="GO" id="GO:0000976">
    <property type="term" value="F:transcription cis-regulatory region binding"/>
    <property type="evidence" value="ECO:0007669"/>
    <property type="project" value="TreeGrafter"/>
</dbReference>
<dbReference type="GO" id="GO:0005829">
    <property type="term" value="C:cytosol"/>
    <property type="evidence" value="ECO:0007669"/>
    <property type="project" value="TreeGrafter"/>
</dbReference>
<keyword evidence="2" id="KW-0238">DNA-binding</keyword>
<dbReference type="Pfam" id="PF12625">
    <property type="entry name" value="Arabinose_bd"/>
    <property type="match status" value="1"/>
</dbReference>
<gene>
    <name evidence="5" type="ORF">A1OK_09555</name>
</gene>
<keyword evidence="6" id="KW-1185">Reference proteome</keyword>
<evidence type="ECO:0000256" key="3">
    <source>
        <dbReference type="ARBA" id="ARBA00023163"/>
    </source>
</evidence>
<keyword evidence="3" id="KW-0804">Transcription</keyword>
<feature type="domain" description="HTH araC/xylS-type" evidence="4">
    <location>
        <begin position="222"/>
        <end position="320"/>
    </location>
</feature>
<proteinExistence type="predicted"/>
<evidence type="ECO:0000313" key="5">
    <source>
        <dbReference type="EMBL" id="OEE61594.1"/>
    </source>
</evidence>
<evidence type="ECO:0000259" key="4">
    <source>
        <dbReference type="PROSITE" id="PS01124"/>
    </source>
</evidence>
<name>A0A1E5C7T3_9GAMM</name>
<dbReference type="InterPro" id="IPR018060">
    <property type="entry name" value="HTH_AraC"/>
</dbReference>
<dbReference type="PROSITE" id="PS01124">
    <property type="entry name" value="HTH_ARAC_FAMILY_2"/>
    <property type="match status" value="1"/>
</dbReference>
<dbReference type="AlphaFoldDB" id="A0A1E5C7T3"/>
<dbReference type="EMBL" id="AJWN02000046">
    <property type="protein sequence ID" value="OEE61594.1"/>
    <property type="molecule type" value="Genomic_DNA"/>
</dbReference>
<evidence type="ECO:0000313" key="6">
    <source>
        <dbReference type="Proteomes" id="UP000095039"/>
    </source>
</evidence>
<evidence type="ECO:0000256" key="2">
    <source>
        <dbReference type="ARBA" id="ARBA00023125"/>
    </source>
</evidence>
<dbReference type="SMART" id="SM00342">
    <property type="entry name" value="HTH_ARAC"/>
    <property type="match status" value="1"/>
</dbReference>
<reference evidence="5 6" key="1">
    <citation type="journal article" date="2012" name="Science">
        <title>Ecological populations of bacteria act as socially cohesive units of antibiotic production and resistance.</title>
        <authorList>
            <person name="Cordero O.X."/>
            <person name="Wildschutte H."/>
            <person name="Kirkup B."/>
            <person name="Proehl S."/>
            <person name="Ngo L."/>
            <person name="Hussain F."/>
            <person name="Le Roux F."/>
            <person name="Mincer T."/>
            <person name="Polz M.F."/>
        </authorList>
    </citation>
    <scope>NUCLEOTIDE SEQUENCE [LARGE SCALE GENOMIC DNA]</scope>
    <source>
        <strain evidence="5 6">FF-454</strain>
    </source>
</reference>
<dbReference type="RefSeq" id="WP_016959999.1">
    <property type="nucleotide sequence ID" value="NZ_AJWN02000046.1"/>
</dbReference>
<comment type="caution">
    <text evidence="5">The sequence shown here is derived from an EMBL/GenBank/DDBJ whole genome shotgun (WGS) entry which is preliminary data.</text>
</comment>
<accession>A0A1E5C7T3</accession>
<dbReference type="PANTHER" id="PTHR47894">
    <property type="entry name" value="HTH-TYPE TRANSCRIPTIONAL REGULATOR GADX"/>
    <property type="match status" value="1"/>
</dbReference>
<dbReference type="InterPro" id="IPR032687">
    <property type="entry name" value="AraC-type_N"/>
</dbReference>
<dbReference type="Pfam" id="PF12833">
    <property type="entry name" value="HTH_18"/>
    <property type="match status" value="1"/>
</dbReference>
<dbReference type="InterPro" id="IPR009057">
    <property type="entry name" value="Homeodomain-like_sf"/>
</dbReference>